<dbReference type="Pfam" id="PF07596">
    <property type="entry name" value="SBP_bac_10"/>
    <property type="match status" value="1"/>
</dbReference>
<evidence type="ECO:0000313" key="3">
    <source>
        <dbReference type="Proteomes" id="UP000318995"/>
    </source>
</evidence>
<gene>
    <name evidence="2" type="ORF">Pla111_09870</name>
</gene>
<dbReference type="Proteomes" id="UP000318995">
    <property type="component" value="Unassembled WGS sequence"/>
</dbReference>
<dbReference type="OrthoDB" id="251754at2"/>
<dbReference type="PANTHER" id="PTHR30093:SF2">
    <property type="entry name" value="TYPE II SECRETION SYSTEM PROTEIN H"/>
    <property type="match status" value="1"/>
</dbReference>
<dbReference type="AlphaFoldDB" id="A0A5C5W9T9"/>
<accession>A0A5C5W9T9</accession>
<dbReference type="PANTHER" id="PTHR30093">
    <property type="entry name" value="GENERAL SECRETION PATHWAY PROTEIN G"/>
    <property type="match status" value="1"/>
</dbReference>
<feature type="domain" description="DUF1559" evidence="1">
    <location>
        <begin position="55"/>
        <end position="353"/>
    </location>
</feature>
<dbReference type="NCBIfam" id="TIGR04294">
    <property type="entry name" value="pre_pil_HX9DG"/>
    <property type="match status" value="1"/>
</dbReference>
<keyword evidence="3" id="KW-1185">Reference proteome</keyword>
<dbReference type="InterPro" id="IPR012902">
    <property type="entry name" value="N_methyl_site"/>
</dbReference>
<dbReference type="Gene3D" id="3.30.700.10">
    <property type="entry name" value="Glycoprotein, Type 4 Pilin"/>
    <property type="match status" value="1"/>
</dbReference>
<dbReference type="NCBIfam" id="TIGR02532">
    <property type="entry name" value="IV_pilin_GFxxxE"/>
    <property type="match status" value="1"/>
</dbReference>
<evidence type="ECO:0000313" key="2">
    <source>
        <dbReference type="EMBL" id="TWT47374.1"/>
    </source>
</evidence>
<evidence type="ECO:0000259" key="1">
    <source>
        <dbReference type="Pfam" id="PF07596"/>
    </source>
</evidence>
<sequence length="380" mass="41249">MSADSLAMSRRLAASSRSKLALRVVARGRGFTLVELLVVIAIIGVLVALLLPAVQSAREAARRTQCVNNLKQIALASANYESARGTLPPAGLLDRIPWPIDSANPWCEAVDQRRGLKHSWAVLLLPFLEETALYDAFDLTRSAFDQPNTPATTVVESLVCGSDQAGGRFYQDEEHTAGRRFSKGNYAAFTTPFHNDSQLLFPGPIIVGGNPVARIVDGLSTTVAFTEVRTLPHEQDERGVWALAWNAASLVSMDMHHDTASGRSWQSQFFAQSSYANQSQTPNHRGPNVDILMRCPEENLPDAQLAHMPCDRWKYPAGPAGYQSAAPRSAHPGGVNAAFLDGHIGWLPDDIDPIAMSMLIGIQDEYVGTSHARPTNLSGN</sequence>
<reference evidence="2 3" key="1">
    <citation type="submission" date="2019-02" db="EMBL/GenBank/DDBJ databases">
        <title>Deep-cultivation of Planctomycetes and their phenomic and genomic characterization uncovers novel biology.</title>
        <authorList>
            <person name="Wiegand S."/>
            <person name="Jogler M."/>
            <person name="Boedeker C."/>
            <person name="Pinto D."/>
            <person name="Vollmers J."/>
            <person name="Rivas-Marin E."/>
            <person name="Kohn T."/>
            <person name="Peeters S.H."/>
            <person name="Heuer A."/>
            <person name="Rast P."/>
            <person name="Oberbeckmann S."/>
            <person name="Bunk B."/>
            <person name="Jeske O."/>
            <person name="Meyerdierks A."/>
            <person name="Storesund J.E."/>
            <person name="Kallscheuer N."/>
            <person name="Luecker S."/>
            <person name="Lage O.M."/>
            <person name="Pohl T."/>
            <person name="Merkel B.J."/>
            <person name="Hornburger P."/>
            <person name="Mueller R.-W."/>
            <person name="Bruemmer F."/>
            <person name="Labrenz M."/>
            <person name="Spormann A.M."/>
            <person name="Op Den Camp H."/>
            <person name="Overmann J."/>
            <person name="Amann R."/>
            <person name="Jetten M.S.M."/>
            <person name="Mascher T."/>
            <person name="Medema M.H."/>
            <person name="Devos D.P."/>
            <person name="Kaster A.-K."/>
            <person name="Ovreas L."/>
            <person name="Rohde M."/>
            <person name="Galperin M.Y."/>
            <person name="Jogler C."/>
        </authorList>
    </citation>
    <scope>NUCLEOTIDE SEQUENCE [LARGE SCALE GENOMIC DNA]</scope>
    <source>
        <strain evidence="2 3">Pla111</strain>
    </source>
</reference>
<dbReference type="InterPro" id="IPR027558">
    <property type="entry name" value="Pre_pil_HX9DG_C"/>
</dbReference>
<comment type="caution">
    <text evidence="2">The sequence shown here is derived from an EMBL/GenBank/DDBJ whole genome shotgun (WGS) entry which is preliminary data.</text>
</comment>
<dbReference type="InterPro" id="IPR045584">
    <property type="entry name" value="Pilin-like"/>
</dbReference>
<name>A0A5C5W9T9_9BACT</name>
<dbReference type="InterPro" id="IPR011453">
    <property type="entry name" value="DUF1559"/>
</dbReference>
<dbReference type="SUPFAM" id="SSF54523">
    <property type="entry name" value="Pili subunits"/>
    <property type="match status" value="1"/>
</dbReference>
<proteinExistence type="predicted"/>
<dbReference type="Pfam" id="PF07963">
    <property type="entry name" value="N_methyl"/>
    <property type="match status" value="1"/>
</dbReference>
<protein>
    <submittedName>
        <fullName evidence="2">Putative major pilin subunit</fullName>
    </submittedName>
</protein>
<dbReference type="PROSITE" id="PS00409">
    <property type="entry name" value="PROKAR_NTER_METHYL"/>
    <property type="match status" value="1"/>
</dbReference>
<organism evidence="2 3">
    <name type="scientific">Botrimarina hoheduenensis</name>
    <dbReference type="NCBI Taxonomy" id="2528000"/>
    <lineage>
        <taxon>Bacteria</taxon>
        <taxon>Pseudomonadati</taxon>
        <taxon>Planctomycetota</taxon>
        <taxon>Planctomycetia</taxon>
        <taxon>Pirellulales</taxon>
        <taxon>Lacipirellulaceae</taxon>
        <taxon>Botrimarina</taxon>
    </lineage>
</organism>
<dbReference type="EMBL" id="SJPH01000002">
    <property type="protein sequence ID" value="TWT47374.1"/>
    <property type="molecule type" value="Genomic_DNA"/>
</dbReference>